<evidence type="ECO:0000313" key="3">
    <source>
        <dbReference type="Proteomes" id="UP000324222"/>
    </source>
</evidence>
<dbReference type="AlphaFoldDB" id="A0A5B7IM46"/>
<comment type="caution">
    <text evidence="2">The sequence shown here is derived from an EMBL/GenBank/DDBJ whole genome shotgun (WGS) entry which is preliminary data.</text>
</comment>
<accession>A0A5B7IM46</accession>
<gene>
    <name evidence="2" type="ORF">E2C01_077439</name>
</gene>
<evidence type="ECO:0000313" key="2">
    <source>
        <dbReference type="EMBL" id="MPC82757.1"/>
    </source>
</evidence>
<keyword evidence="3" id="KW-1185">Reference proteome</keyword>
<reference evidence="2 3" key="1">
    <citation type="submission" date="2019-05" db="EMBL/GenBank/DDBJ databases">
        <title>Another draft genome of Portunus trituberculatus and its Hox gene families provides insights of decapod evolution.</title>
        <authorList>
            <person name="Jeong J.-H."/>
            <person name="Song I."/>
            <person name="Kim S."/>
            <person name="Choi T."/>
            <person name="Kim D."/>
            <person name="Ryu S."/>
            <person name="Kim W."/>
        </authorList>
    </citation>
    <scope>NUCLEOTIDE SEQUENCE [LARGE SCALE GENOMIC DNA]</scope>
    <source>
        <tissue evidence="2">Muscle</tissue>
    </source>
</reference>
<proteinExistence type="predicted"/>
<organism evidence="2 3">
    <name type="scientific">Portunus trituberculatus</name>
    <name type="common">Swimming crab</name>
    <name type="synonym">Neptunus trituberculatus</name>
    <dbReference type="NCBI Taxonomy" id="210409"/>
    <lineage>
        <taxon>Eukaryota</taxon>
        <taxon>Metazoa</taxon>
        <taxon>Ecdysozoa</taxon>
        <taxon>Arthropoda</taxon>
        <taxon>Crustacea</taxon>
        <taxon>Multicrustacea</taxon>
        <taxon>Malacostraca</taxon>
        <taxon>Eumalacostraca</taxon>
        <taxon>Eucarida</taxon>
        <taxon>Decapoda</taxon>
        <taxon>Pleocyemata</taxon>
        <taxon>Brachyura</taxon>
        <taxon>Eubrachyura</taxon>
        <taxon>Portunoidea</taxon>
        <taxon>Portunidae</taxon>
        <taxon>Portuninae</taxon>
        <taxon>Portunus</taxon>
    </lineage>
</organism>
<protein>
    <submittedName>
        <fullName evidence="2">Uncharacterized protein</fullName>
    </submittedName>
</protein>
<sequence length="110" mass="12040">MQRRGSGGPLRWSGRTRRGSDWRGSVIHSDVDRGSVAVCIFATTAWKLVGLASHKGAVEVEVGMQVLEEVGGSVCCVMNGIKSVMQQTMVTGNRITRSGINRFFRSEFNH</sequence>
<dbReference type="EMBL" id="VSRR010060648">
    <property type="protein sequence ID" value="MPC82757.1"/>
    <property type="molecule type" value="Genomic_DNA"/>
</dbReference>
<feature type="region of interest" description="Disordered" evidence="1">
    <location>
        <begin position="1"/>
        <end position="21"/>
    </location>
</feature>
<name>A0A5B7IM46_PORTR</name>
<dbReference type="Proteomes" id="UP000324222">
    <property type="component" value="Unassembled WGS sequence"/>
</dbReference>
<evidence type="ECO:0000256" key="1">
    <source>
        <dbReference type="SAM" id="MobiDB-lite"/>
    </source>
</evidence>